<dbReference type="Proteomes" id="UP000481153">
    <property type="component" value="Unassembled WGS sequence"/>
</dbReference>
<reference evidence="1 2" key="1">
    <citation type="submission" date="2019-07" db="EMBL/GenBank/DDBJ databases">
        <title>Genomics analysis of Aphanomyces spp. identifies a new class of oomycete effector associated with host adaptation.</title>
        <authorList>
            <person name="Gaulin E."/>
        </authorList>
    </citation>
    <scope>NUCLEOTIDE SEQUENCE [LARGE SCALE GENOMIC DNA]</scope>
    <source>
        <strain evidence="1 2">ATCC 201684</strain>
    </source>
</reference>
<name>A0A6G0WH29_9STRA</name>
<dbReference type="VEuPathDB" id="FungiDB:AeMF1_005316"/>
<evidence type="ECO:0000313" key="2">
    <source>
        <dbReference type="Proteomes" id="UP000481153"/>
    </source>
</evidence>
<dbReference type="EMBL" id="VJMJ01000215">
    <property type="protein sequence ID" value="KAF0726469.1"/>
    <property type="molecule type" value="Genomic_DNA"/>
</dbReference>
<organism evidence="1 2">
    <name type="scientific">Aphanomyces euteiches</name>
    <dbReference type="NCBI Taxonomy" id="100861"/>
    <lineage>
        <taxon>Eukaryota</taxon>
        <taxon>Sar</taxon>
        <taxon>Stramenopiles</taxon>
        <taxon>Oomycota</taxon>
        <taxon>Saprolegniomycetes</taxon>
        <taxon>Saprolegniales</taxon>
        <taxon>Verrucalvaceae</taxon>
        <taxon>Aphanomyces</taxon>
    </lineage>
</organism>
<keyword evidence="2" id="KW-1185">Reference proteome</keyword>
<protein>
    <submittedName>
        <fullName evidence="1">Uncharacterized protein</fullName>
    </submittedName>
</protein>
<sequence>MAAAHEASRSVLTSEDLFRLLTVYQRGIWEDLLPFLPLQQLIACKRSKEARFIFSRHVEVVHPWYISHGLERLERLVTELPWAAKLVFIYGIYVGDKNIVMAPVLELYRCKTTYMTSLVDAAVASDNDIGAIECLKCLGLNSCDVFVGVGDALARGRRMLAEYLADKFEAIYADQNASWIESSVQRSHMQDNLQEIFCSSRLERLPWLLDFWDRWLPQRWSGRCRQECRYLAMEHQQWDLLIDFTKSVPEPHLRYKEDMVYAAQHSLLDAVEWLVENTSVVVDHTHVIEAAKAWRPNDKASHATFNRLLSLWLFLEDSIEKQRRVVEQCMAEALKRDYLDFMQLLWSTNILPYRQTWFTIPKPNSIVEFIALDLLHSHELQSLGPKVSAKVKQAYREAAMSIAWESDSVGNPIHDFPVKIRATHRPGEPPKYAKMEKLPLVFDLWWTKWLLSMTMLDKWQQTCWFGTYPAKNEIEDFQKQQFVEFLSF</sequence>
<accession>A0A6G0WH29</accession>
<evidence type="ECO:0000313" key="1">
    <source>
        <dbReference type="EMBL" id="KAF0726469.1"/>
    </source>
</evidence>
<dbReference type="AlphaFoldDB" id="A0A6G0WH29"/>
<gene>
    <name evidence="1" type="ORF">Ae201684_015283</name>
</gene>
<proteinExistence type="predicted"/>
<comment type="caution">
    <text evidence="1">The sequence shown here is derived from an EMBL/GenBank/DDBJ whole genome shotgun (WGS) entry which is preliminary data.</text>
</comment>